<dbReference type="CDD" id="cd18186">
    <property type="entry name" value="BTB_POZ_ZBTB_KLHL-like"/>
    <property type="match status" value="1"/>
</dbReference>
<name>A0A2P4PU07_RHIID</name>
<dbReference type="PROSITE" id="PS50097">
    <property type="entry name" value="BTB"/>
    <property type="match status" value="1"/>
</dbReference>
<accession>A0A2P4PU07</accession>
<reference evidence="2 3" key="2">
    <citation type="journal article" date="2018" name="New Phytol.">
        <title>High intraspecific genome diversity in the model arbuscular mycorrhizal symbiont Rhizophagus irregularis.</title>
        <authorList>
            <person name="Chen E.C.H."/>
            <person name="Morin E."/>
            <person name="Beaudet D."/>
            <person name="Noel J."/>
            <person name="Yildirir G."/>
            <person name="Ndikumana S."/>
            <person name="Charron P."/>
            <person name="St-Onge C."/>
            <person name="Giorgi J."/>
            <person name="Kruger M."/>
            <person name="Marton T."/>
            <person name="Ropars J."/>
            <person name="Grigoriev I.V."/>
            <person name="Hainaut M."/>
            <person name="Henrissat B."/>
            <person name="Roux C."/>
            <person name="Martin F."/>
            <person name="Corradi N."/>
        </authorList>
    </citation>
    <scope>NUCLEOTIDE SEQUENCE [LARGE SCALE GENOMIC DNA]</scope>
    <source>
        <strain evidence="2 3">DAOM 197198</strain>
    </source>
</reference>
<dbReference type="GO" id="GO:0005737">
    <property type="term" value="C:cytoplasm"/>
    <property type="evidence" value="ECO:0007669"/>
    <property type="project" value="TreeGrafter"/>
</dbReference>
<dbReference type="SUPFAM" id="SSF54695">
    <property type="entry name" value="POZ domain"/>
    <property type="match status" value="1"/>
</dbReference>
<evidence type="ECO:0000313" key="2">
    <source>
        <dbReference type="EMBL" id="POG68867.1"/>
    </source>
</evidence>
<dbReference type="EMBL" id="AUPC02000146">
    <property type="protein sequence ID" value="POG68867.1"/>
    <property type="molecule type" value="Genomic_DNA"/>
</dbReference>
<dbReference type="InterPro" id="IPR011333">
    <property type="entry name" value="SKP1/BTB/POZ_sf"/>
</dbReference>
<feature type="domain" description="BTB" evidence="1">
    <location>
        <begin position="1"/>
        <end position="60"/>
    </location>
</feature>
<dbReference type="InterPro" id="IPR000210">
    <property type="entry name" value="BTB/POZ_dom"/>
</dbReference>
<dbReference type="SMART" id="SM00225">
    <property type="entry name" value="BTB"/>
    <property type="match status" value="1"/>
</dbReference>
<keyword evidence="3" id="KW-1185">Reference proteome</keyword>
<gene>
    <name evidence="2" type="ORF">GLOIN_2v1632613</name>
</gene>
<organism evidence="2 3">
    <name type="scientific">Rhizophagus irregularis (strain DAOM 181602 / DAOM 197198 / MUCL 43194)</name>
    <name type="common">Arbuscular mycorrhizal fungus</name>
    <name type="synonym">Glomus intraradices</name>
    <dbReference type="NCBI Taxonomy" id="747089"/>
    <lineage>
        <taxon>Eukaryota</taxon>
        <taxon>Fungi</taxon>
        <taxon>Fungi incertae sedis</taxon>
        <taxon>Mucoromycota</taxon>
        <taxon>Glomeromycotina</taxon>
        <taxon>Glomeromycetes</taxon>
        <taxon>Glomerales</taxon>
        <taxon>Glomeraceae</taxon>
        <taxon>Rhizophagus</taxon>
    </lineage>
</organism>
<dbReference type="VEuPathDB" id="FungiDB:RhiirFUN_010674"/>
<protein>
    <submittedName>
        <fullName evidence="2">BTB/POZ protein</fullName>
    </submittedName>
</protein>
<dbReference type="AlphaFoldDB" id="A0A2P4PU07"/>
<evidence type="ECO:0000259" key="1">
    <source>
        <dbReference type="PROSITE" id="PS50097"/>
    </source>
</evidence>
<dbReference type="Gene3D" id="3.30.710.10">
    <property type="entry name" value="Potassium Channel Kv1.1, Chain A"/>
    <property type="match status" value="1"/>
</dbReference>
<dbReference type="Proteomes" id="UP000018888">
    <property type="component" value="Unassembled WGS sequence"/>
</dbReference>
<comment type="caution">
    <text evidence="2">The sequence shown here is derived from an EMBL/GenBank/DDBJ whole genome shotgun (WGS) entry which is preliminary data.</text>
</comment>
<dbReference type="Pfam" id="PF00651">
    <property type="entry name" value="BTB"/>
    <property type="match status" value="1"/>
</dbReference>
<sequence length="162" mass="18703">EKKLHVCRAILAARSEVFDKLLYNGMKETYENQISFPKINSAGMEIILEYIYTGSVKKESLTKDNLIEAFFAAHYFQLSDLQDFIIKTIKSTNFVKDYSPELLTKLPTLEQIENSIEVENKLLIDHQKVTKELEPLVLTLHFMSQVSRLYPSWSAHGFNPCP</sequence>
<evidence type="ECO:0000313" key="3">
    <source>
        <dbReference type="Proteomes" id="UP000018888"/>
    </source>
</evidence>
<proteinExistence type="predicted"/>
<dbReference type="InterPro" id="IPR052407">
    <property type="entry name" value="BTB_POZ_domain_cont_9"/>
</dbReference>
<reference evidence="2 3" key="1">
    <citation type="journal article" date="2013" name="Proc. Natl. Acad. Sci. U.S.A.">
        <title>Genome of an arbuscular mycorrhizal fungus provides insight into the oldest plant symbiosis.</title>
        <authorList>
            <person name="Tisserant E."/>
            <person name="Malbreil M."/>
            <person name="Kuo A."/>
            <person name="Kohler A."/>
            <person name="Symeonidi A."/>
            <person name="Balestrini R."/>
            <person name="Charron P."/>
            <person name="Duensing N."/>
            <person name="Frei Dit Frey N."/>
            <person name="Gianinazzi-Pearson V."/>
            <person name="Gilbert L.B."/>
            <person name="Handa Y."/>
            <person name="Herr J.R."/>
            <person name="Hijri M."/>
            <person name="Koul R."/>
            <person name="Kawaguchi M."/>
            <person name="Krajinski F."/>
            <person name="Lammers P.J."/>
            <person name="Masclaux F.G."/>
            <person name="Murat C."/>
            <person name="Morin E."/>
            <person name="Ndikumana S."/>
            <person name="Pagni M."/>
            <person name="Petitpierre D."/>
            <person name="Requena N."/>
            <person name="Rosikiewicz P."/>
            <person name="Riley R."/>
            <person name="Saito K."/>
            <person name="San Clemente H."/>
            <person name="Shapiro H."/>
            <person name="van Tuinen D."/>
            <person name="Becard G."/>
            <person name="Bonfante P."/>
            <person name="Paszkowski U."/>
            <person name="Shachar-Hill Y.Y."/>
            <person name="Tuskan G.A."/>
            <person name="Young P.W."/>
            <person name="Sanders I.R."/>
            <person name="Henrissat B."/>
            <person name="Rensing S.A."/>
            <person name="Grigoriev I.V."/>
            <person name="Corradi N."/>
            <person name="Roux C."/>
            <person name="Martin F."/>
        </authorList>
    </citation>
    <scope>NUCLEOTIDE SEQUENCE [LARGE SCALE GENOMIC DNA]</scope>
    <source>
        <strain evidence="2 3">DAOM 197198</strain>
    </source>
</reference>
<dbReference type="PANTHER" id="PTHR46306">
    <property type="entry name" value="BTB/POZ DOMAIN-CONTAINING PROTEIN 9"/>
    <property type="match status" value="1"/>
</dbReference>
<dbReference type="PANTHER" id="PTHR46306:SF1">
    <property type="entry name" value="BTB_POZ DOMAIN-CONTAINING PROTEIN 9"/>
    <property type="match status" value="1"/>
</dbReference>
<feature type="non-terminal residue" evidence="2">
    <location>
        <position position="1"/>
    </location>
</feature>